<protein>
    <submittedName>
        <fullName evidence="1">Uncharacterized protein</fullName>
    </submittedName>
</protein>
<accession>A0A1J7IZZ7</accession>
<sequence length="164" mass="18984">MINAWPTPTWSCGERRIITKGRPEVRLQPIFSNFMSDCVNMRRCFFERDLQQRNPVVLVPGEPGHEDPATGWLDMMRLWVRHGSGWQRWRGDLGRKYRANFGQSAKVEDGKSVGALFKLRCCHVGLYRLDADGSFDKNLPERRGARRGREYGRFGVARRAADTR</sequence>
<evidence type="ECO:0000313" key="1">
    <source>
        <dbReference type="EMBL" id="OIW23184.1"/>
    </source>
</evidence>
<organism evidence="1 2">
    <name type="scientific">Coniochaeta ligniaria NRRL 30616</name>
    <dbReference type="NCBI Taxonomy" id="1408157"/>
    <lineage>
        <taxon>Eukaryota</taxon>
        <taxon>Fungi</taxon>
        <taxon>Dikarya</taxon>
        <taxon>Ascomycota</taxon>
        <taxon>Pezizomycotina</taxon>
        <taxon>Sordariomycetes</taxon>
        <taxon>Sordariomycetidae</taxon>
        <taxon>Coniochaetales</taxon>
        <taxon>Coniochaetaceae</taxon>
        <taxon>Coniochaeta</taxon>
    </lineage>
</organism>
<dbReference type="InParanoid" id="A0A1J7IZZ7"/>
<reference evidence="1 2" key="1">
    <citation type="submission" date="2016-10" db="EMBL/GenBank/DDBJ databases">
        <title>Draft genome sequence of Coniochaeta ligniaria NRRL30616, a lignocellulolytic fungus for bioabatement of inhibitors in plant biomass hydrolysates.</title>
        <authorList>
            <consortium name="DOE Joint Genome Institute"/>
            <person name="Jimenez D.J."/>
            <person name="Hector R.E."/>
            <person name="Riley R."/>
            <person name="Sun H."/>
            <person name="Grigoriev I.V."/>
            <person name="Van Elsas J.D."/>
            <person name="Nichols N.N."/>
        </authorList>
    </citation>
    <scope>NUCLEOTIDE SEQUENCE [LARGE SCALE GENOMIC DNA]</scope>
    <source>
        <strain evidence="1 2">NRRL 30616</strain>
    </source>
</reference>
<proteinExistence type="predicted"/>
<gene>
    <name evidence="1" type="ORF">CONLIGDRAFT_143670</name>
</gene>
<name>A0A1J7IZZ7_9PEZI</name>
<dbReference type="AlphaFoldDB" id="A0A1J7IZZ7"/>
<dbReference type="EMBL" id="KV875108">
    <property type="protein sequence ID" value="OIW23184.1"/>
    <property type="molecule type" value="Genomic_DNA"/>
</dbReference>
<evidence type="ECO:0000313" key="2">
    <source>
        <dbReference type="Proteomes" id="UP000182658"/>
    </source>
</evidence>
<dbReference type="Proteomes" id="UP000182658">
    <property type="component" value="Unassembled WGS sequence"/>
</dbReference>
<keyword evidence="2" id="KW-1185">Reference proteome</keyword>